<evidence type="ECO:0000313" key="6">
    <source>
        <dbReference type="Proteomes" id="UP000002294"/>
    </source>
</evidence>
<keyword evidence="6" id="KW-1185">Reference proteome</keyword>
<evidence type="ECO:0000256" key="2">
    <source>
        <dbReference type="ARBA" id="ARBA00022840"/>
    </source>
</evidence>
<feature type="domain" description="Helicase ATP-binding" evidence="3">
    <location>
        <begin position="33"/>
        <end position="211"/>
    </location>
</feature>
<dbReference type="Proteomes" id="UP000002294">
    <property type="component" value="Chromosome"/>
</dbReference>
<evidence type="ECO:0000259" key="3">
    <source>
        <dbReference type="PROSITE" id="PS51192"/>
    </source>
</evidence>
<dbReference type="InterPro" id="IPR011545">
    <property type="entry name" value="DEAD/DEAH_box_helicase_dom"/>
</dbReference>
<dbReference type="PROSITE" id="PS51192">
    <property type="entry name" value="HELICASE_ATP_BIND_1"/>
    <property type="match status" value="1"/>
</dbReference>
<dbReference type="STRING" id="525919.Apre_1220"/>
<dbReference type="GO" id="GO:0005524">
    <property type="term" value="F:ATP binding"/>
    <property type="evidence" value="ECO:0007669"/>
    <property type="project" value="UniProtKB-KW"/>
</dbReference>
<dbReference type="InterPro" id="IPR052511">
    <property type="entry name" value="ATP-dep_Helicase"/>
</dbReference>
<accession>C7RDI1</accession>
<dbReference type="HOGENOM" id="CLU_002025_2_1_9"/>
<dbReference type="GO" id="GO:0003677">
    <property type="term" value="F:DNA binding"/>
    <property type="evidence" value="ECO:0007669"/>
    <property type="project" value="TreeGrafter"/>
</dbReference>
<dbReference type="PANTHER" id="PTHR47962">
    <property type="entry name" value="ATP-DEPENDENT HELICASE LHR-RELATED-RELATED"/>
    <property type="match status" value="1"/>
</dbReference>
<dbReference type="EMBL" id="CP001708">
    <property type="protein sequence ID" value="ACV29244.1"/>
    <property type="molecule type" value="Genomic_DNA"/>
</dbReference>
<feature type="domain" description="Helicase C-terminal" evidence="4">
    <location>
        <begin position="238"/>
        <end position="421"/>
    </location>
</feature>
<dbReference type="Pfam" id="PF00271">
    <property type="entry name" value="Helicase_C"/>
    <property type="match status" value="1"/>
</dbReference>
<organism evidence="5 6">
    <name type="scientific">Anaerococcus prevotii (strain ATCC 9321 / DSM 20548 / JCM 6508 / NCTC 11806 / PC1)</name>
    <name type="common">Peptostreptococcus prevotii</name>
    <name type="synonym">Peptococcus prevotii</name>
    <dbReference type="NCBI Taxonomy" id="525919"/>
    <lineage>
        <taxon>Bacteria</taxon>
        <taxon>Bacillati</taxon>
        <taxon>Bacillota</taxon>
        <taxon>Tissierellia</taxon>
        <taxon>Tissierellales</taxon>
        <taxon>Peptoniphilaceae</taxon>
        <taxon>Anaerococcus</taxon>
    </lineage>
</organism>
<dbReference type="eggNOG" id="COG1201">
    <property type="taxonomic scope" value="Bacteria"/>
</dbReference>
<evidence type="ECO:0000256" key="1">
    <source>
        <dbReference type="ARBA" id="ARBA00022741"/>
    </source>
</evidence>
<dbReference type="SMART" id="SM00487">
    <property type="entry name" value="DEXDc"/>
    <property type="match status" value="1"/>
</dbReference>
<dbReference type="GO" id="GO:0004386">
    <property type="term" value="F:helicase activity"/>
    <property type="evidence" value="ECO:0007669"/>
    <property type="project" value="UniProtKB-KW"/>
</dbReference>
<dbReference type="InterPro" id="IPR001650">
    <property type="entry name" value="Helicase_C-like"/>
</dbReference>
<dbReference type="OrthoDB" id="9774462at2"/>
<dbReference type="SMART" id="SM00490">
    <property type="entry name" value="HELICc"/>
    <property type="match status" value="1"/>
</dbReference>
<keyword evidence="5" id="KW-0347">Helicase</keyword>
<dbReference type="InterPro" id="IPR014001">
    <property type="entry name" value="Helicase_ATP-bd"/>
</dbReference>
<dbReference type="KEGG" id="apr:Apre_1220"/>
<keyword evidence="2" id="KW-0067">ATP-binding</keyword>
<proteinExistence type="predicted"/>
<keyword evidence="5" id="KW-0378">Hydrolase</keyword>
<dbReference type="Pfam" id="PF00270">
    <property type="entry name" value="DEAD"/>
    <property type="match status" value="1"/>
</dbReference>
<dbReference type="InterPro" id="IPR027417">
    <property type="entry name" value="P-loop_NTPase"/>
</dbReference>
<name>C7RDI1_ANAPD</name>
<keyword evidence="1" id="KW-0547">Nucleotide-binding</keyword>
<dbReference type="PROSITE" id="PS51194">
    <property type="entry name" value="HELICASE_CTER"/>
    <property type="match status" value="1"/>
</dbReference>
<dbReference type="Gene3D" id="3.40.50.300">
    <property type="entry name" value="P-loop containing nucleotide triphosphate hydrolases"/>
    <property type="match status" value="2"/>
</dbReference>
<dbReference type="RefSeq" id="WP_015778143.1">
    <property type="nucleotide sequence ID" value="NC_013171.1"/>
</dbReference>
<evidence type="ECO:0000259" key="4">
    <source>
        <dbReference type="PROSITE" id="PS51194"/>
    </source>
</evidence>
<dbReference type="GO" id="GO:0016887">
    <property type="term" value="F:ATP hydrolysis activity"/>
    <property type="evidence" value="ECO:0007669"/>
    <property type="project" value="TreeGrafter"/>
</dbReference>
<reference evidence="5 6" key="1">
    <citation type="journal article" date="2009" name="Stand. Genomic Sci.">
        <title>Complete genome sequence of Anaerococcus prevotii type strain (PC1).</title>
        <authorList>
            <person name="Labutti K."/>
            <person name="Pukall R."/>
            <person name="Steenblock K."/>
            <person name="Glavina Del Rio T."/>
            <person name="Tice H."/>
            <person name="Copeland A."/>
            <person name="Cheng J.F."/>
            <person name="Lucas S."/>
            <person name="Chen F."/>
            <person name="Nolan M."/>
            <person name="Bruce D."/>
            <person name="Goodwin L."/>
            <person name="Pitluck S."/>
            <person name="Ivanova N."/>
            <person name="Mavromatis K."/>
            <person name="Ovchinnikova G."/>
            <person name="Pati A."/>
            <person name="Chen A."/>
            <person name="Palaniappan K."/>
            <person name="Land M."/>
            <person name="Hauser L."/>
            <person name="Chang Y.J."/>
            <person name="Jeffries C.D."/>
            <person name="Chain P."/>
            <person name="Saunders E."/>
            <person name="Brettin T."/>
            <person name="Detter J.C."/>
            <person name="Han C."/>
            <person name="Goker M."/>
            <person name="Bristow J."/>
            <person name="Eisen J.A."/>
            <person name="Markowitz V."/>
            <person name="Hugenholtz P."/>
            <person name="Kyrpides N.C."/>
            <person name="Klenk H.P."/>
            <person name="Lapidus A."/>
        </authorList>
    </citation>
    <scope>NUCLEOTIDE SEQUENCE [LARGE SCALE GENOMIC DNA]</scope>
    <source>
        <strain evidence="6">ATCC 9321 / DSM 20548 / JCM 6508 / NCTC 11806 / PC1</strain>
    </source>
</reference>
<dbReference type="SUPFAM" id="SSF52540">
    <property type="entry name" value="P-loop containing nucleoside triphosphate hydrolases"/>
    <property type="match status" value="1"/>
</dbReference>
<dbReference type="PANTHER" id="PTHR47962:SF5">
    <property type="entry name" value="ATP-DEPENDENT HELICASE LHR-RELATED"/>
    <property type="match status" value="1"/>
</dbReference>
<protein>
    <submittedName>
        <fullName evidence="5">DEAD/DEAH box helicase domain protein</fullName>
    </submittedName>
</protein>
<sequence length="696" mass="79280">MTDPYLLLSRPMREFVYKNKWPSLTKIQKASIREFYETEDNLIFIAPTAAGKTEAAFLPAISKANEFDKGLRILYISPLIALINDQFKRVFAMCDEIGISVTSWHGEANQTRKEKLLENPSGICLITPESLEAIFVNKSLEARKLFTGLDYIIVDEIHSFLTGNRGAQLRSLLKRILAYTEKNPRFIGLSATVGDLNYHICKGFFKNNRETKLIVDSSKNELEATISYDEEDHISDKTVDQILSFASDGSMLAFPNSRKLVEELAVKLKKKASEEQVNTQIFSHHSSVSKNKRKEIEDFAKNREGENFIICATSTLELGIDIGSVYSICQYGSTFSILSLAQRLGRSGRKTGKSILHQIATNPWDLVQSLATIILFKEGRLDKIYPIKCPYDVFAHQILSTLLENNGLSIEDYSVLDKKLDFDIDHEEFMELTEHMIEKGYIERLENEYIGGIECEKLLKMGSFYNQFISKDNFHVFNDKGKIGEIEKSIDLKKGDGIYLGGLIWEVQSINLRAKKITVTKAEDGKAPDFGASSQEDISDEIRRKMEEIIGKRAKYSFNDKINEVIDSLNISPDKEGFYLINDKDGQGLRTFRGTRINRTLTLILNIRSGDSTYKLIDSSSTIRGKNIRKTLKEIRKNPVEISEIQTYLEDNPKLIRTYLLGNKYMDLVSENLKIKYILRNLLDLEGAYDYLKIGE</sequence>
<evidence type="ECO:0000313" key="5">
    <source>
        <dbReference type="EMBL" id="ACV29244.1"/>
    </source>
</evidence>
<dbReference type="AlphaFoldDB" id="C7RDI1"/>
<gene>
    <name evidence="5" type="ordered locus">Apre_1220</name>
</gene>